<protein>
    <recommendedName>
        <fullName evidence="3">F-box domain-containing protein</fullName>
    </recommendedName>
</protein>
<gene>
    <name evidence="1" type="ORF">BDP27DRAFT_1361261</name>
</gene>
<comment type="caution">
    <text evidence="1">The sequence shown here is derived from an EMBL/GenBank/DDBJ whole genome shotgun (WGS) entry which is preliminary data.</text>
</comment>
<sequence>MVHTKCCAISGPVGLFRAIKRVIFSIHRIFTMPISQSGAPTSKCFACGSTSFVPRINVDIHNINKRLRSDFGAAASEGVDEIISSLEKDYEDYASEISRLQLHIRFLSSQQRRVNEYQSKLRSLTSPFRKIPRETLLSIFEQVSQDNVVREYTNTASVLYKNVKDDLTATPALTLSAVCSPWCGLAMSCPSLWSRLLLVIGHMADDRRVKTVDSLAL</sequence>
<accession>A0A9P5UAN6</accession>
<keyword evidence="2" id="KW-1185">Reference proteome</keyword>
<dbReference type="AlphaFoldDB" id="A0A9P5UAN6"/>
<dbReference type="EMBL" id="JADNRY010000026">
    <property type="protein sequence ID" value="KAF9072199.1"/>
    <property type="molecule type" value="Genomic_DNA"/>
</dbReference>
<evidence type="ECO:0008006" key="3">
    <source>
        <dbReference type="Google" id="ProtNLM"/>
    </source>
</evidence>
<organism evidence="1 2">
    <name type="scientific">Rhodocollybia butyracea</name>
    <dbReference type="NCBI Taxonomy" id="206335"/>
    <lineage>
        <taxon>Eukaryota</taxon>
        <taxon>Fungi</taxon>
        <taxon>Dikarya</taxon>
        <taxon>Basidiomycota</taxon>
        <taxon>Agaricomycotina</taxon>
        <taxon>Agaricomycetes</taxon>
        <taxon>Agaricomycetidae</taxon>
        <taxon>Agaricales</taxon>
        <taxon>Marasmiineae</taxon>
        <taxon>Omphalotaceae</taxon>
        <taxon>Rhodocollybia</taxon>
    </lineage>
</organism>
<name>A0A9P5UAN6_9AGAR</name>
<reference evidence="1" key="1">
    <citation type="submission" date="2020-11" db="EMBL/GenBank/DDBJ databases">
        <authorList>
            <consortium name="DOE Joint Genome Institute"/>
            <person name="Ahrendt S."/>
            <person name="Riley R."/>
            <person name="Andreopoulos W."/>
            <person name="Labutti K."/>
            <person name="Pangilinan J."/>
            <person name="Ruiz-Duenas F.J."/>
            <person name="Barrasa J.M."/>
            <person name="Sanchez-Garcia M."/>
            <person name="Camarero S."/>
            <person name="Miyauchi S."/>
            <person name="Serrano A."/>
            <person name="Linde D."/>
            <person name="Babiker R."/>
            <person name="Drula E."/>
            <person name="Ayuso-Fernandez I."/>
            <person name="Pacheco R."/>
            <person name="Padilla G."/>
            <person name="Ferreira P."/>
            <person name="Barriuso J."/>
            <person name="Kellner H."/>
            <person name="Castanera R."/>
            <person name="Alfaro M."/>
            <person name="Ramirez L."/>
            <person name="Pisabarro A.G."/>
            <person name="Kuo A."/>
            <person name="Tritt A."/>
            <person name="Lipzen A."/>
            <person name="He G."/>
            <person name="Yan M."/>
            <person name="Ng V."/>
            <person name="Cullen D."/>
            <person name="Martin F."/>
            <person name="Rosso M.-N."/>
            <person name="Henrissat B."/>
            <person name="Hibbett D."/>
            <person name="Martinez A.T."/>
            <person name="Grigoriev I.V."/>
        </authorList>
    </citation>
    <scope>NUCLEOTIDE SEQUENCE</scope>
    <source>
        <strain evidence="1">AH 40177</strain>
    </source>
</reference>
<dbReference type="OrthoDB" id="2269034at2759"/>
<evidence type="ECO:0000313" key="1">
    <source>
        <dbReference type="EMBL" id="KAF9072199.1"/>
    </source>
</evidence>
<proteinExistence type="predicted"/>
<evidence type="ECO:0000313" key="2">
    <source>
        <dbReference type="Proteomes" id="UP000772434"/>
    </source>
</evidence>
<dbReference type="Proteomes" id="UP000772434">
    <property type="component" value="Unassembled WGS sequence"/>
</dbReference>